<dbReference type="Pfam" id="PF05977">
    <property type="entry name" value="MFS_3"/>
    <property type="match status" value="1"/>
</dbReference>
<feature type="transmembrane region" description="Helical" evidence="8">
    <location>
        <begin position="327"/>
        <end position="350"/>
    </location>
</feature>
<evidence type="ECO:0000256" key="6">
    <source>
        <dbReference type="ARBA" id="ARBA00023136"/>
    </source>
</evidence>
<keyword evidence="5 8" id="KW-1133">Transmembrane helix</keyword>
<dbReference type="InterPro" id="IPR036259">
    <property type="entry name" value="MFS_trans_sf"/>
</dbReference>
<evidence type="ECO:0000313" key="10">
    <source>
        <dbReference type="EMBL" id="MFF0008148.1"/>
    </source>
</evidence>
<feature type="transmembrane region" description="Helical" evidence="8">
    <location>
        <begin position="452"/>
        <end position="472"/>
    </location>
</feature>
<evidence type="ECO:0000256" key="4">
    <source>
        <dbReference type="ARBA" id="ARBA00022692"/>
    </source>
</evidence>
<feature type="domain" description="Major facilitator superfamily (MFS) profile" evidence="9">
    <location>
        <begin position="315"/>
        <end position="525"/>
    </location>
</feature>
<dbReference type="PANTHER" id="PTHR23513">
    <property type="entry name" value="INTEGRAL MEMBRANE EFFLUX PROTEIN-RELATED"/>
    <property type="match status" value="1"/>
</dbReference>
<feature type="region of interest" description="Disordered" evidence="7">
    <location>
        <begin position="1"/>
        <end position="108"/>
    </location>
</feature>
<dbReference type="InterPro" id="IPR010290">
    <property type="entry name" value="TM_effector"/>
</dbReference>
<gene>
    <name evidence="10" type="ORF">ACFYQT_32585</name>
</gene>
<sequence>MTEETRDGSGSAVGTVTEVPEPTPGSTPERASAGRPGTAPEPASAGRPGTAPESASAGRPGTAPESASAESASAGRPGTAPESASAESASAGRPGTAPEPASAESAPLLPLRRNRDFTLLWGGAGLSLLAGRATAVAYPLTVLWATGSPGDAGLVGTALLLPMLLMQLPGGVLVDRYDRRRIMIGAGLGQALIAVVVTALLLSGRTWLWALLAAAFAEGALGVLHQLAERAAVPAVVPREQLPAALTGNEARTRGAAIAGQPLGSGLVALGASLPYAAAAVSQLASVICLFGVRGKLQQERTGPPARLGTEIREGLVWMWRQPFLRAVMTAVAVTNILFQGLNLAVMAGIQERHGTPFEVGLVLSLSGAGGLVGAITGGWWNTRFPLRTLVLGGLLAWTAFMVPVAAALNTPVLLGALFAASGYVGGVFNVAGGVLLVRAAPDQLRGRANSLANLVGSGAMAAGPVAAGFLLESTDALRTALALSAVMALTALVALASPGLRKAPFPEPGDTPADGPGKTSRKGR</sequence>
<feature type="transmembrane region" description="Helical" evidence="8">
    <location>
        <begin position="415"/>
        <end position="440"/>
    </location>
</feature>
<evidence type="ECO:0000313" key="11">
    <source>
        <dbReference type="Proteomes" id="UP001601422"/>
    </source>
</evidence>
<feature type="compositionally biased region" description="Low complexity" evidence="7">
    <location>
        <begin position="82"/>
        <end position="91"/>
    </location>
</feature>
<dbReference type="PROSITE" id="PS50850">
    <property type="entry name" value="MFS"/>
    <property type="match status" value="1"/>
</dbReference>
<keyword evidence="3" id="KW-1003">Cell membrane</keyword>
<feature type="transmembrane region" description="Helical" evidence="8">
    <location>
        <begin position="181"/>
        <end position="201"/>
    </location>
</feature>
<keyword evidence="6 8" id="KW-0472">Membrane</keyword>
<keyword evidence="2" id="KW-0813">Transport</keyword>
<comment type="caution">
    <text evidence="10">The sequence shown here is derived from an EMBL/GenBank/DDBJ whole genome shotgun (WGS) entry which is preliminary data.</text>
</comment>
<evidence type="ECO:0000259" key="9">
    <source>
        <dbReference type="PROSITE" id="PS50850"/>
    </source>
</evidence>
<dbReference type="RefSeq" id="WP_389833659.1">
    <property type="nucleotide sequence ID" value="NZ_JBIAJP010000012.1"/>
</dbReference>
<feature type="transmembrane region" description="Helical" evidence="8">
    <location>
        <begin position="362"/>
        <end position="382"/>
    </location>
</feature>
<name>A0ABW6N5U1_9ACTN</name>
<feature type="compositionally biased region" description="Low complexity" evidence="7">
    <location>
        <begin position="65"/>
        <end position="74"/>
    </location>
</feature>
<evidence type="ECO:0000256" key="1">
    <source>
        <dbReference type="ARBA" id="ARBA00004429"/>
    </source>
</evidence>
<organism evidence="10 11">
    <name type="scientific">Streptomyces tibetensis</name>
    <dbReference type="NCBI Taxonomy" id="2382123"/>
    <lineage>
        <taxon>Bacteria</taxon>
        <taxon>Bacillati</taxon>
        <taxon>Actinomycetota</taxon>
        <taxon>Actinomycetes</taxon>
        <taxon>Kitasatosporales</taxon>
        <taxon>Streptomycetaceae</taxon>
        <taxon>Streptomyces</taxon>
    </lineage>
</organism>
<evidence type="ECO:0000256" key="5">
    <source>
        <dbReference type="ARBA" id="ARBA00022989"/>
    </source>
</evidence>
<dbReference type="Gene3D" id="1.20.1250.20">
    <property type="entry name" value="MFS general substrate transporter like domains"/>
    <property type="match status" value="1"/>
</dbReference>
<evidence type="ECO:0000256" key="3">
    <source>
        <dbReference type="ARBA" id="ARBA00022475"/>
    </source>
</evidence>
<reference evidence="10 11" key="1">
    <citation type="submission" date="2024-10" db="EMBL/GenBank/DDBJ databases">
        <title>The Natural Products Discovery Center: Release of the First 8490 Sequenced Strains for Exploring Actinobacteria Biosynthetic Diversity.</title>
        <authorList>
            <person name="Kalkreuter E."/>
            <person name="Kautsar S.A."/>
            <person name="Yang D."/>
            <person name="Bader C.D."/>
            <person name="Teijaro C.N."/>
            <person name="Fluegel L."/>
            <person name="Davis C.M."/>
            <person name="Simpson J.R."/>
            <person name="Lauterbach L."/>
            <person name="Steele A.D."/>
            <person name="Gui C."/>
            <person name="Meng S."/>
            <person name="Li G."/>
            <person name="Viehrig K."/>
            <person name="Ye F."/>
            <person name="Su P."/>
            <person name="Kiefer A.F."/>
            <person name="Nichols A."/>
            <person name="Cepeda A.J."/>
            <person name="Yan W."/>
            <person name="Fan B."/>
            <person name="Jiang Y."/>
            <person name="Adhikari A."/>
            <person name="Zheng C.-J."/>
            <person name="Schuster L."/>
            <person name="Cowan T.M."/>
            <person name="Smanski M.J."/>
            <person name="Chevrette M.G."/>
            <person name="De Carvalho L.P.S."/>
            <person name="Shen B."/>
        </authorList>
    </citation>
    <scope>NUCLEOTIDE SEQUENCE [LARGE SCALE GENOMIC DNA]</scope>
    <source>
        <strain evidence="10 11">NPDC005497</strain>
    </source>
</reference>
<keyword evidence="11" id="KW-1185">Reference proteome</keyword>
<feature type="compositionally biased region" description="Low complexity" evidence="7">
    <location>
        <begin position="98"/>
        <end position="108"/>
    </location>
</feature>
<feature type="transmembrane region" description="Helical" evidence="8">
    <location>
        <begin position="478"/>
        <end position="497"/>
    </location>
</feature>
<evidence type="ECO:0000256" key="7">
    <source>
        <dbReference type="SAM" id="MobiDB-lite"/>
    </source>
</evidence>
<dbReference type="Proteomes" id="UP001601422">
    <property type="component" value="Unassembled WGS sequence"/>
</dbReference>
<comment type="subcellular location">
    <subcellularLocation>
        <location evidence="1">Cell inner membrane</location>
        <topology evidence="1">Multi-pass membrane protein</topology>
    </subcellularLocation>
</comment>
<dbReference type="PANTHER" id="PTHR23513:SF9">
    <property type="entry name" value="ENTEROBACTIN EXPORTER ENTS"/>
    <property type="match status" value="1"/>
</dbReference>
<keyword evidence="4 8" id="KW-0812">Transmembrane</keyword>
<dbReference type="EMBL" id="JBIAJP010000012">
    <property type="protein sequence ID" value="MFF0008148.1"/>
    <property type="molecule type" value="Genomic_DNA"/>
</dbReference>
<proteinExistence type="predicted"/>
<feature type="transmembrane region" description="Helical" evidence="8">
    <location>
        <begin position="152"/>
        <end position="174"/>
    </location>
</feature>
<protein>
    <submittedName>
        <fullName evidence="10">MFS transporter</fullName>
    </submittedName>
</protein>
<feature type="transmembrane region" description="Helical" evidence="8">
    <location>
        <begin position="389"/>
        <end position="409"/>
    </location>
</feature>
<evidence type="ECO:0000256" key="2">
    <source>
        <dbReference type="ARBA" id="ARBA00022448"/>
    </source>
</evidence>
<dbReference type="CDD" id="cd06173">
    <property type="entry name" value="MFS_MefA_like"/>
    <property type="match status" value="1"/>
</dbReference>
<feature type="transmembrane region" description="Helical" evidence="8">
    <location>
        <begin position="119"/>
        <end position="140"/>
    </location>
</feature>
<evidence type="ECO:0000256" key="8">
    <source>
        <dbReference type="SAM" id="Phobius"/>
    </source>
</evidence>
<dbReference type="SUPFAM" id="SSF103473">
    <property type="entry name" value="MFS general substrate transporter"/>
    <property type="match status" value="1"/>
</dbReference>
<feature type="region of interest" description="Disordered" evidence="7">
    <location>
        <begin position="503"/>
        <end position="525"/>
    </location>
</feature>
<accession>A0ABW6N5U1</accession>
<dbReference type="InterPro" id="IPR020846">
    <property type="entry name" value="MFS_dom"/>
</dbReference>